<dbReference type="AlphaFoldDB" id="E0RNJ2"/>
<evidence type="ECO:0000259" key="9">
    <source>
        <dbReference type="Pfam" id="PF02018"/>
    </source>
</evidence>
<evidence type="ECO:0000256" key="3">
    <source>
        <dbReference type="ARBA" id="ARBA00023277"/>
    </source>
</evidence>
<dbReference type="InterPro" id="IPR001701">
    <property type="entry name" value="Glyco_hydro_9"/>
</dbReference>
<dbReference type="InterPro" id="IPR012341">
    <property type="entry name" value="6hp_glycosidase-like_sf"/>
</dbReference>
<dbReference type="Pfam" id="PF02927">
    <property type="entry name" value="CelD_N"/>
    <property type="match status" value="1"/>
</dbReference>
<dbReference type="PROSITE" id="PS00698">
    <property type="entry name" value="GH9_3"/>
    <property type="match status" value="1"/>
</dbReference>
<keyword evidence="7" id="KW-0136">Cellulose degradation</keyword>
<evidence type="ECO:0000313" key="11">
    <source>
        <dbReference type="EMBL" id="ADN02583.1"/>
    </source>
</evidence>
<proteinExistence type="inferred from homology"/>
<dbReference type="SUPFAM" id="SSF81296">
    <property type="entry name" value="E set domains"/>
    <property type="match status" value="1"/>
</dbReference>
<dbReference type="InterPro" id="IPR004197">
    <property type="entry name" value="Cellulase_Ig-like"/>
</dbReference>
<dbReference type="Gene3D" id="2.60.120.260">
    <property type="entry name" value="Galactose-binding domain-like"/>
    <property type="match status" value="1"/>
</dbReference>
<dbReference type="PROSITE" id="PS51257">
    <property type="entry name" value="PROKAR_LIPOPROTEIN"/>
    <property type="match status" value="1"/>
</dbReference>
<dbReference type="CAZy" id="CBM4">
    <property type="family name" value="Carbohydrate-Binding Module Family 4"/>
</dbReference>
<dbReference type="InterPro" id="IPR033126">
    <property type="entry name" value="Glyco_hydro_9_Asp/Glu_AS"/>
</dbReference>
<evidence type="ECO:0000259" key="10">
    <source>
        <dbReference type="Pfam" id="PF02927"/>
    </source>
</evidence>
<name>E0RNJ2_WINT6</name>
<feature type="chain" id="PRO_5005127534" description="Endoglucanase" evidence="7">
    <location>
        <begin position="25"/>
        <end position="732"/>
    </location>
</feature>
<dbReference type="EC" id="3.2.1.4" evidence="7"/>
<feature type="domain" description="Cellulase Ig-like" evidence="10">
    <location>
        <begin position="206"/>
        <end position="283"/>
    </location>
</feature>
<dbReference type="SUPFAM" id="SSF48208">
    <property type="entry name" value="Six-hairpin glycosidases"/>
    <property type="match status" value="1"/>
</dbReference>
<dbReference type="HOGENOM" id="CLU_006010_2_0_12"/>
<dbReference type="InterPro" id="IPR008928">
    <property type="entry name" value="6-hairpin_glycosidase_sf"/>
</dbReference>
<dbReference type="InterPro" id="IPR013783">
    <property type="entry name" value="Ig-like_fold"/>
</dbReference>
<dbReference type="RefSeq" id="WP_013314422.1">
    <property type="nucleotide sequence ID" value="NC_014484.1"/>
</dbReference>
<feature type="domain" description="Glycoside hydrolase family 9" evidence="8">
    <location>
        <begin position="294"/>
        <end position="726"/>
    </location>
</feature>
<dbReference type="Gene3D" id="1.50.10.10">
    <property type="match status" value="1"/>
</dbReference>
<dbReference type="Pfam" id="PF02018">
    <property type="entry name" value="CBM_4_9"/>
    <property type="match status" value="1"/>
</dbReference>
<accession>E0RNJ2</accession>
<comment type="similarity">
    <text evidence="1 6 7">Belongs to the glycosyl hydrolase 9 (cellulase E) family.</text>
</comment>
<keyword evidence="3 6" id="KW-0119">Carbohydrate metabolism</keyword>
<feature type="domain" description="CBM-cenC" evidence="9">
    <location>
        <begin position="44"/>
        <end position="169"/>
    </location>
</feature>
<evidence type="ECO:0000256" key="7">
    <source>
        <dbReference type="RuleBase" id="RU361166"/>
    </source>
</evidence>
<dbReference type="PANTHER" id="PTHR22298">
    <property type="entry name" value="ENDO-1,4-BETA-GLUCANASE"/>
    <property type="match status" value="1"/>
</dbReference>
<dbReference type="eggNOG" id="COG5297">
    <property type="taxonomic scope" value="Bacteria"/>
</dbReference>
<evidence type="ECO:0000256" key="6">
    <source>
        <dbReference type="PROSITE-ProRule" id="PRU10060"/>
    </source>
</evidence>
<comment type="catalytic activity">
    <reaction evidence="7">
        <text>Endohydrolysis of (1-&gt;4)-beta-D-glucosidic linkages in cellulose, lichenin and cereal beta-D-glucans.</text>
        <dbReference type="EC" id="3.2.1.4"/>
    </reaction>
</comment>
<evidence type="ECO:0000256" key="4">
    <source>
        <dbReference type="ARBA" id="ARBA00023295"/>
    </source>
</evidence>
<feature type="active site" evidence="6">
    <location>
        <position position="705"/>
    </location>
</feature>
<keyword evidence="4 6" id="KW-0326">Glycosidase</keyword>
<dbReference type="Pfam" id="PF00759">
    <property type="entry name" value="Glyco_hydro_9"/>
    <property type="match status" value="1"/>
</dbReference>
<feature type="active site" evidence="6">
    <location>
        <position position="714"/>
    </location>
</feature>
<protein>
    <recommendedName>
        <fullName evidence="7">Endoglucanase</fullName>
        <ecNumber evidence="7">3.2.1.4</ecNumber>
    </recommendedName>
</protein>
<sequence>MRLTGTLRTLSLVLLGLVLGCATPQPEGGGKAPPEEAGETAAEELLENGDFSAGTTPWTLFTQDPGKAVMTTEDGMLVFEISSIGEDTWHVQPGYPGLHLEEGHTYRLEFDMRASEPRTVQVRIQKDGPPWTGYLEENFQVGTALQHYTFEFSMQETDKAARLVFNLGTAAEGTAPAGAHRIYLDNISLKDLTGGPPEEKTGGLRPAVHLNQVGYLPTAPKVFVTMVDSSSFKVLEADSGKEVFSGTLSSPIPDRDSGDTVRLGDFTALTTPGTYVVEVGETRSVPFEIREDIYEELHTALFRFFYLQRCGTELAPSLAGAWAHPACHTTPALVYGTTITKEVRGGWHDAGDYGRYVVPAAKAVADLLLAHLFYPNATSSDALEIPESGNGVPDVLDEVKDELLWLLSMQDPESGGVYHKVTTRNFAGFDWPHITGGELVLSPISSAATADFAAVMAMASRVYAIVEPRLARRALEAARRAWSWLEAHPSAPGFRNPPGIQTGEYGDDHDADERYWAACELYAATGEEDFHTALKALSRGDIRAGLGWADVADYGTITYLFFTPHKDEALAAELAAHLTAKAEAILATMETSGYRISLTEYPWGSNMTVANNGMYLLIASRLTGDPRYERAAAEHLDYLLGRNPLSRSYITGFGEKAAEHPHHRVSSAAGTTIPGMVVGGPNSGLQDPVAQGALRGEPPAKCYIDDVGSYSTNEVTIYWNSPVYFLVSGLVE</sequence>
<keyword evidence="5 6" id="KW-0624">Polysaccharide degradation</keyword>
<dbReference type="InterPro" id="IPR008979">
    <property type="entry name" value="Galactose-bd-like_sf"/>
</dbReference>
<dbReference type="PaxDb" id="665571-STHERM_c16430"/>
<keyword evidence="7" id="KW-0732">Signal</keyword>
<evidence type="ECO:0000259" key="8">
    <source>
        <dbReference type="Pfam" id="PF00759"/>
    </source>
</evidence>
<dbReference type="GO" id="GO:0030245">
    <property type="term" value="P:cellulose catabolic process"/>
    <property type="evidence" value="ECO:0007669"/>
    <property type="project" value="UniProtKB-KW"/>
</dbReference>
<dbReference type="InterPro" id="IPR014756">
    <property type="entry name" value="Ig_E-set"/>
</dbReference>
<evidence type="ECO:0000313" key="12">
    <source>
        <dbReference type="Proteomes" id="UP000001296"/>
    </source>
</evidence>
<dbReference type="KEGG" id="sta:STHERM_c16430"/>
<gene>
    <name evidence="11" type="ordered locus">STHERM_c16430</name>
</gene>
<dbReference type="Gene3D" id="2.60.40.10">
    <property type="entry name" value="Immunoglobulins"/>
    <property type="match status" value="1"/>
</dbReference>
<reference key="1">
    <citation type="submission" date="2009-08" db="EMBL/GenBank/DDBJ databases">
        <title>The genome sequence of Spirochaeta thermophila DSM6192.</title>
        <authorList>
            <person name="Angelov A."/>
            <person name="Mientus M."/>
            <person name="Wittenberg S."/>
            <person name="Lehmann R."/>
            <person name="Liesegang H."/>
            <person name="Daniel R."/>
            <person name="Liebl W."/>
        </authorList>
    </citation>
    <scope>NUCLEOTIDE SEQUENCE</scope>
    <source>
        <strain>DSM 6192</strain>
    </source>
</reference>
<feature type="signal peptide" evidence="7">
    <location>
        <begin position="1"/>
        <end position="24"/>
    </location>
</feature>
<dbReference type="Proteomes" id="UP000001296">
    <property type="component" value="Chromosome"/>
</dbReference>
<evidence type="ECO:0000256" key="5">
    <source>
        <dbReference type="ARBA" id="ARBA00023326"/>
    </source>
</evidence>
<keyword evidence="2 6" id="KW-0378">Hydrolase</keyword>
<organism evidence="11 12">
    <name type="scientific">Winmispira thermophila (strain ATCC 49972 / DSM 6192 / RI 19.B1)</name>
    <name type="common">Spirochaeta thermophila</name>
    <dbReference type="NCBI Taxonomy" id="665571"/>
    <lineage>
        <taxon>Bacteria</taxon>
        <taxon>Pseudomonadati</taxon>
        <taxon>Spirochaetota</taxon>
        <taxon>Spirochaetia</taxon>
        <taxon>Winmispirales</taxon>
        <taxon>Winmispiraceae</taxon>
        <taxon>Winmispira</taxon>
    </lineage>
</organism>
<dbReference type="CAZy" id="GH9">
    <property type="family name" value="Glycoside Hydrolase Family 9"/>
</dbReference>
<evidence type="ECO:0000256" key="1">
    <source>
        <dbReference type="ARBA" id="ARBA00007072"/>
    </source>
</evidence>
<dbReference type="CDD" id="cd02850">
    <property type="entry name" value="E_set_Cellulase_N"/>
    <property type="match status" value="1"/>
</dbReference>
<dbReference type="InterPro" id="IPR003305">
    <property type="entry name" value="CenC_carb-bd"/>
</dbReference>
<reference evidence="11 12" key="2">
    <citation type="journal article" date="2010" name="J. Bacteriol.">
        <title>Genome sequence of the polysaccharide-degrading, thermophilic anaerobe Spirochaeta thermophila DSM 6192.</title>
        <authorList>
            <person name="Angelov A."/>
            <person name="Liebl S."/>
            <person name="Ballschmiter M."/>
            <person name="Bomeke M."/>
            <person name="Lehmann R."/>
            <person name="Liesegang H."/>
            <person name="Daniel R."/>
            <person name="Liebl W."/>
        </authorList>
    </citation>
    <scope>NUCLEOTIDE SEQUENCE [LARGE SCALE GENOMIC DNA]</scope>
    <source>
        <strain evidence="12">ATCC 49972 / DSM 6192 / RI 19.B1</strain>
    </source>
</reference>
<dbReference type="EMBL" id="CP001698">
    <property type="protein sequence ID" value="ADN02583.1"/>
    <property type="molecule type" value="Genomic_DNA"/>
</dbReference>
<dbReference type="GO" id="GO:0008810">
    <property type="term" value="F:cellulase activity"/>
    <property type="evidence" value="ECO:0007669"/>
    <property type="project" value="UniProtKB-EC"/>
</dbReference>
<evidence type="ECO:0000256" key="2">
    <source>
        <dbReference type="ARBA" id="ARBA00022801"/>
    </source>
</evidence>
<dbReference type="SUPFAM" id="SSF49785">
    <property type="entry name" value="Galactose-binding domain-like"/>
    <property type="match status" value="1"/>
</dbReference>